<accession>I7ZII1</accession>
<evidence type="ECO:0000313" key="2">
    <source>
        <dbReference type="EMBL" id="EIT71537.1"/>
    </source>
</evidence>
<evidence type="ECO:0000313" key="3">
    <source>
        <dbReference type="Proteomes" id="UP000003704"/>
    </source>
</evidence>
<keyword evidence="3" id="KW-1185">Reference proteome</keyword>
<protein>
    <submittedName>
        <fullName evidence="2">Uncharacterized protein</fullName>
    </submittedName>
</protein>
<dbReference type="Proteomes" id="UP000003704">
    <property type="component" value="Unassembled WGS sequence"/>
</dbReference>
<gene>
    <name evidence="2" type="ORF">WQQ_16740</name>
</gene>
<comment type="caution">
    <text evidence="2">The sequence shown here is derived from an EMBL/GenBank/DDBJ whole genome shotgun (WGS) entry which is preliminary data.</text>
</comment>
<dbReference type="AlphaFoldDB" id="I7ZII1"/>
<organism evidence="2 3">
    <name type="scientific">Hydrocarboniphaga effusa AP103</name>
    <dbReference type="NCBI Taxonomy" id="1172194"/>
    <lineage>
        <taxon>Bacteria</taxon>
        <taxon>Pseudomonadati</taxon>
        <taxon>Pseudomonadota</taxon>
        <taxon>Gammaproteobacteria</taxon>
        <taxon>Nevskiales</taxon>
        <taxon>Nevskiaceae</taxon>
        <taxon>Hydrocarboniphaga</taxon>
    </lineage>
</organism>
<evidence type="ECO:0000256" key="1">
    <source>
        <dbReference type="SAM" id="MobiDB-lite"/>
    </source>
</evidence>
<dbReference type="EMBL" id="AKGD01000001">
    <property type="protein sequence ID" value="EIT71537.1"/>
    <property type="molecule type" value="Genomic_DNA"/>
</dbReference>
<feature type="region of interest" description="Disordered" evidence="1">
    <location>
        <begin position="35"/>
        <end position="58"/>
    </location>
</feature>
<proteinExistence type="predicted"/>
<sequence length="58" mass="6552">MHTHFDRRLLGILARDVEELVGVFVAHVAGRRETRDGRRKVPAPFPCPTSLLSQNSLQ</sequence>
<reference evidence="2 3" key="1">
    <citation type="journal article" date="2012" name="J. Bacteriol.">
        <title>Genome Sequence of n-Alkane-Degrading Hydrocarboniphaga effusa Strain AP103T (ATCC BAA-332T).</title>
        <authorList>
            <person name="Chang H.K."/>
            <person name="Zylstra G.J."/>
            <person name="Chae J.C."/>
        </authorList>
    </citation>
    <scope>NUCLEOTIDE SEQUENCE [LARGE SCALE GENOMIC DNA]</scope>
    <source>
        <strain evidence="2 3">AP103</strain>
    </source>
</reference>
<name>I7ZII1_9GAMM</name>